<feature type="domain" description="Aminotransferase class I/classII large" evidence="4">
    <location>
        <begin position="44"/>
        <end position="378"/>
    </location>
</feature>
<dbReference type="PANTHER" id="PTHR13693">
    <property type="entry name" value="CLASS II AMINOTRANSFERASE/8-AMINO-7-OXONONANOATE SYNTHASE"/>
    <property type="match status" value="1"/>
</dbReference>
<evidence type="ECO:0000313" key="6">
    <source>
        <dbReference type="Proteomes" id="UP000525987"/>
    </source>
</evidence>
<dbReference type="InterPro" id="IPR015422">
    <property type="entry name" value="PyrdxlP-dep_Trfase_small"/>
</dbReference>
<name>A0A7W5C148_9GAMM</name>
<comment type="cofactor">
    <cofactor evidence="1">
        <name>pyridoxal 5'-phosphate</name>
        <dbReference type="ChEBI" id="CHEBI:597326"/>
    </cofactor>
</comment>
<reference evidence="5 6" key="1">
    <citation type="submission" date="2020-08" db="EMBL/GenBank/DDBJ databases">
        <title>Genomic Encyclopedia of Type Strains, Phase III (KMG-III): the genomes of soil and plant-associated and newly described type strains.</title>
        <authorList>
            <person name="Whitman W."/>
        </authorList>
    </citation>
    <scope>NUCLEOTIDE SEQUENCE [LARGE SCALE GENOMIC DNA]</scope>
    <source>
        <strain evidence="5 6">CECT 5995</strain>
    </source>
</reference>
<evidence type="ECO:0000259" key="4">
    <source>
        <dbReference type="Pfam" id="PF00155"/>
    </source>
</evidence>
<dbReference type="Proteomes" id="UP000525987">
    <property type="component" value="Unassembled WGS sequence"/>
</dbReference>
<dbReference type="InterPro" id="IPR004839">
    <property type="entry name" value="Aminotransferase_I/II_large"/>
</dbReference>
<comment type="caution">
    <text evidence="5">The sequence shown here is derived from an EMBL/GenBank/DDBJ whole genome shotgun (WGS) entry which is preliminary data.</text>
</comment>
<dbReference type="NCBIfam" id="NF005526">
    <property type="entry name" value="PRK07179.1"/>
    <property type="match status" value="1"/>
</dbReference>
<dbReference type="AlphaFoldDB" id="A0A7W5C148"/>
<dbReference type="InterPro" id="IPR050087">
    <property type="entry name" value="AON_synthase_class-II"/>
</dbReference>
<dbReference type="GO" id="GO:0009102">
    <property type="term" value="P:biotin biosynthetic process"/>
    <property type="evidence" value="ECO:0007669"/>
    <property type="project" value="TreeGrafter"/>
</dbReference>
<dbReference type="InterPro" id="IPR015424">
    <property type="entry name" value="PyrdxlP-dep_Trfase"/>
</dbReference>
<dbReference type="InterPro" id="IPR015421">
    <property type="entry name" value="PyrdxlP-dep_Trfase_major"/>
</dbReference>
<accession>A0A7W5C148</accession>
<dbReference type="GO" id="GO:0030170">
    <property type="term" value="F:pyridoxal phosphate binding"/>
    <property type="evidence" value="ECO:0007669"/>
    <property type="project" value="InterPro"/>
</dbReference>
<dbReference type="EMBL" id="JACHXM010000014">
    <property type="protein sequence ID" value="MBB3141898.1"/>
    <property type="molecule type" value="Genomic_DNA"/>
</dbReference>
<dbReference type="Pfam" id="PF00155">
    <property type="entry name" value="Aminotran_1_2"/>
    <property type="match status" value="1"/>
</dbReference>
<keyword evidence="6" id="KW-1185">Reference proteome</keyword>
<dbReference type="Gene3D" id="3.90.1150.10">
    <property type="entry name" value="Aspartate Aminotransferase, domain 1"/>
    <property type="match status" value="1"/>
</dbReference>
<evidence type="ECO:0000256" key="1">
    <source>
        <dbReference type="ARBA" id="ARBA00001933"/>
    </source>
</evidence>
<gene>
    <name evidence="5" type="ORF">FHR96_002779</name>
</gene>
<proteinExistence type="predicted"/>
<evidence type="ECO:0000256" key="3">
    <source>
        <dbReference type="ARBA" id="ARBA00022898"/>
    </source>
</evidence>
<dbReference type="SUPFAM" id="SSF53383">
    <property type="entry name" value="PLP-dependent transferases"/>
    <property type="match status" value="1"/>
</dbReference>
<dbReference type="Gene3D" id="3.40.640.10">
    <property type="entry name" value="Type I PLP-dependent aspartate aminotransferase-like (Major domain)"/>
    <property type="match status" value="1"/>
</dbReference>
<keyword evidence="5" id="KW-0012">Acyltransferase</keyword>
<dbReference type="EC" id="2.3.-.-" evidence="5"/>
<organism evidence="5 6">
    <name type="scientific">Halomonas organivorans</name>
    <dbReference type="NCBI Taxonomy" id="257772"/>
    <lineage>
        <taxon>Bacteria</taxon>
        <taxon>Pseudomonadati</taxon>
        <taxon>Pseudomonadota</taxon>
        <taxon>Gammaproteobacteria</taxon>
        <taxon>Oceanospirillales</taxon>
        <taxon>Halomonadaceae</taxon>
        <taxon>Halomonas</taxon>
    </lineage>
</organism>
<keyword evidence="3" id="KW-0663">Pyridoxal phosphate</keyword>
<evidence type="ECO:0000313" key="5">
    <source>
        <dbReference type="EMBL" id="MBB3141898.1"/>
    </source>
</evidence>
<dbReference type="GO" id="GO:0008710">
    <property type="term" value="F:8-amino-7-oxononanoate synthase activity"/>
    <property type="evidence" value="ECO:0007669"/>
    <property type="project" value="TreeGrafter"/>
</dbReference>
<protein>
    <submittedName>
        <fullName evidence="5">CAI-1 autoinducer synthase</fullName>
        <ecNumber evidence="5">2.3.-.-</ecNumber>
    </submittedName>
</protein>
<dbReference type="PANTHER" id="PTHR13693:SF100">
    <property type="entry name" value="8-AMINO-7-OXONONANOATE SYNTHASE"/>
    <property type="match status" value="1"/>
</dbReference>
<sequence length="396" mass="43401">MGTDAKTVLPDIFQERLDRFAHDLIEQNDNGKHLVLGKRPSRNDIVLQSNDYLCLANHTSIQARLKGAIEKSQDSVFMSAVFLQDEASKPGLEHQLADYVDFESCLLSQSGWNANAGLLQTVCPPGCNVYIDFFAHMSMWEGARYANASIHPFLHNSCDHLIKQIKRHGPGLIAVDSIYSTIGTVAPLVDLVKIAKDNGCAILVDESHSLGTHGEKGAGLLSELGLSRQVDFMTASLAKTFAYRAGAIWVNNSANQCIPFVGFPAIFSSCILPYEIEVIEETLDIVKKSDERRSRLFNNSRMLVEGLKGIGVETRSQSQIVALETGERRNTEKVRDHLEDSGVFGAVFCSPATAEKKNLIRFSLNSSVTDAQIDHILSVCQGIANDSDLFIKTSAG</sequence>
<keyword evidence="2 5" id="KW-0808">Transferase</keyword>
<dbReference type="RefSeq" id="WP_183388255.1">
    <property type="nucleotide sequence ID" value="NZ_JACHXM010000014.1"/>
</dbReference>
<evidence type="ECO:0000256" key="2">
    <source>
        <dbReference type="ARBA" id="ARBA00022679"/>
    </source>
</evidence>